<keyword evidence="3" id="KW-1185">Reference proteome</keyword>
<feature type="transmembrane region" description="Helical" evidence="1">
    <location>
        <begin position="15"/>
        <end position="37"/>
    </location>
</feature>
<reference evidence="2 3" key="1">
    <citation type="journal article" date="2009" name="Stand. Genomic Sci.">
        <title>Complete genome sequence of Pirellula staleyi type strain (ATCC 27377).</title>
        <authorList>
            <person name="Clum A."/>
            <person name="Tindall B.J."/>
            <person name="Sikorski J."/>
            <person name="Ivanova N."/>
            <person name="Mavrommatis K."/>
            <person name="Lucas S."/>
            <person name="Glavina del Rio T."/>
            <person name="Nolan M."/>
            <person name="Chen F."/>
            <person name="Tice H."/>
            <person name="Pitluck S."/>
            <person name="Cheng J.F."/>
            <person name="Chertkov O."/>
            <person name="Brettin T."/>
            <person name="Han C."/>
            <person name="Detter J.C."/>
            <person name="Kuske C."/>
            <person name="Bruce D."/>
            <person name="Goodwin L."/>
            <person name="Ovchinikova G."/>
            <person name="Pati A."/>
            <person name="Mikhailova N."/>
            <person name="Chen A."/>
            <person name="Palaniappan K."/>
            <person name="Land M."/>
            <person name="Hauser L."/>
            <person name="Chang Y.J."/>
            <person name="Jeffries C.D."/>
            <person name="Chain P."/>
            <person name="Rohde M."/>
            <person name="Goker M."/>
            <person name="Bristow J."/>
            <person name="Eisen J.A."/>
            <person name="Markowitz V."/>
            <person name="Hugenholtz P."/>
            <person name="Kyrpides N.C."/>
            <person name="Klenk H.P."/>
            <person name="Lapidus A."/>
        </authorList>
    </citation>
    <scope>NUCLEOTIDE SEQUENCE [LARGE SCALE GENOMIC DNA]</scope>
    <source>
        <strain evidence="3">ATCC 27377 / DSM 6068 / ICPB 4128</strain>
    </source>
</reference>
<dbReference type="EMBL" id="CP001848">
    <property type="protein sequence ID" value="ADB16121.1"/>
    <property type="molecule type" value="Genomic_DNA"/>
</dbReference>
<dbReference type="STRING" id="530564.Psta_1446"/>
<accession>D2QX17</accession>
<feature type="transmembrane region" description="Helical" evidence="1">
    <location>
        <begin position="111"/>
        <end position="132"/>
    </location>
</feature>
<dbReference type="HOGENOM" id="CLU_578536_0_0_0"/>
<evidence type="ECO:0000313" key="3">
    <source>
        <dbReference type="Proteomes" id="UP000001887"/>
    </source>
</evidence>
<organism evidence="2 3">
    <name type="scientific">Pirellula staleyi (strain ATCC 27377 / DSM 6068 / ICPB 4128)</name>
    <name type="common">Pirella staleyi</name>
    <dbReference type="NCBI Taxonomy" id="530564"/>
    <lineage>
        <taxon>Bacteria</taxon>
        <taxon>Pseudomonadati</taxon>
        <taxon>Planctomycetota</taxon>
        <taxon>Planctomycetia</taxon>
        <taxon>Pirellulales</taxon>
        <taxon>Pirellulaceae</taxon>
        <taxon>Pirellula</taxon>
    </lineage>
</organism>
<dbReference type="KEGG" id="psl:Psta_1446"/>
<feature type="transmembrane region" description="Helical" evidence="1">
    <location>
        <begin position="425"/>
        <end position="443"/>
    </location>
</feature>
<protein>
    <recommendedName>
        <fullName evidence="4">Oligosaccharide repeat unit polymerase</fullName>
    </recommendedName>
</protein>
<dbReference type="eggNOG" id="ENOG50313Q2">
    <property type="taxonomic scope" value="Bacteria"/>
</dbReference>
<dbReference type="OrthoDB" id="9809977at2"/>
<evidence type="ECO:0000256" key="1">
    <source>
        <dbReference type="SAM" id="Phobius"/>
    </source>
</evidence>
<dbReference type="AlphaFoldDB" id="D2QX17"/>
<keyword evidence="1" id="KW-0472">Membrane</keyword>
<feature type="transmembrane region" description="Helical" evidence="1">
    <location>
        <begin position="194"/>
        <end position="211"/>
    </location>
</feature>
<feature type="transmembrane region" description="Helical" evidence="1">
    <location>
        <begin position="397"/>
        <end position="419"/>
    </location>
</feature>
<evidence type="ECO:0008006" key="4">
    <source>
        <dbReference type="Google" id="ProtNLM"/>
    </source>
</evidence>
<keyword evidence="1" id="KW-1133">Transmembrane helix</keyword>
<gene>
    <name evidence="2" type="ordered locus">Psta_1446</name>
</gene>
<dbReference type="Proteomes" id="UP000001887">
    <property type="component" value="Chromosome"/>
</dbReference>
<name>D2QX17_PIRSD</name>
<evidence type="ECO:0000313" key="2">
    <source>
        <dbReference type="EMBL" id="ADB16121.1"/>
    </source>
</evidence>
<keyword evidence="1" id="KW-0812">Transmembrane</keyword>
<feature type="transmembrane region" description="Helical" evidence="1">
    <location>
        <begin position="246"/>
        <end position="265"/>
    </location>
</feature>
<sequence length="472" mass="53083">MATIPTQHDPPLAHLWWLAPVWPFVGIVASTMIAAWLQSDEAFLIYGAPKYIRTEHLYLAAAVIGMFSLGCYLASGSPAARASLFLPLLRSRGAHELQAADARERTIDTIAYRWFLLATLLTLVGYAAWLAVGLKNGFRPAMFLDILRGSEEMNGDVLRRDYFPTIPGVTTCTQFGVPATLLGAWLFLRGQTSILWPLLGLAGISVLRAIGFNERSALLELIFPSMFIVMRMWMLGWPMPARWQQLLRIAPIVSPILLVLFFGGFEYFRSWRYYQDQFDSYAEFTVWRLSGYFTTAHNNGAMGYEKGHPRPLPFYVLKPYWEFPLVEHSPFGYEQLTGYKIEEQHMAMLANHGTDELNNEGGMFQPTLDLGLAGGLLYWLGYGAVSQLLYRRFVRGTLLGITLYPIFYMALLETPLILFLCHPRIFPALVTLVAVAAHVTWALSSPRETQPASELLNRVHAGESSLAAGERN</sequence>
<feature type="transmembrane region" description="Helical" evidence="1">
    <location>
        <begin position="57"/>
        <end position="75"/>
    </location>
</feature>
<feature type="transmembrane region" description="Helical" evidence="1">
    <location>
        <begin position="217"/>
        <end position="234"/>
    </location>
</feature>
<proteinExistence type="predicted"/>